<accession>A2DWV1</accession>
<dbReference type="KEGG" id="tva:4773134"/>
<organism evidence="2 3">
    <name type="scientific">Trichomonas vaginalis (strain ATCC PRA-98 / G3)</name>
    <dbReference type="NCBI Taxonomy" id="412133"/>
    <lineage>
        <taxon>Eukaryota</taxon>
        <taxon>Metamonada</taxon>
        <taxon>Parabasalia</taxon>
        <taxon>Trichomonadida</taxon>
        <taxon>Trichomonadidae</taxon>
        <taxon>Trichomonas</taxon>
    </lineage>
</organism>
<reference evidence="2" key="1">
    <citation type="submission" date="2006-10" db="EMBL/GenBank/DDBJ databases">
        <authorList>
            <person name="Amadeo P."/>
            <person name="Zhao Q."/>
            <person name="Wortman J."/>
            <person name="Fraser-Liggett C."/>
            <person name="Carlton J."/>
        </authorList>
    </citation>
    <scope>NUCLEOTIDE SEQUENCE</scope>
    <source>
        <strain evidence="2">G3</strain>
    </source>
</reference>
<gene>
    <name evidence="2" type="ORF">TVAG_392500</name>
</gene>
<keyword evidence="1" id="KW-0472">Membrane</keyword>
<feature type="transmembrane region" description="Helical" evidence="1">
    <location>
        <begin position="539"/>
        <end position="565"/>
    </location>
</feature>
<keyword evidence="3" id="KW-1185">Reference proteome</keyword>
<dbReference type="InParanoid" id="A2DWV1"/>
<dbReference type="VEuPathDB" id="TrichDB:TVAGG3_0839370"/>
<keyword evidence="1" id="KW-0812">Transmembrane</keyword>
<dbReference type="Proteomes" id="UP000001542">
    <property type="component" value="Unassembled WGS sequence"/>
</dbReference>
<dbReference type="AlphaFoldDB" id="A2DWV1"/>
<dbReference type="RefSeq" id="XP_001327356.1">
    <property type="nucleotide sequence ID" value="XM_001327321.1"/>
</dbReference>
<evidence type="ECO:0000256" key="1">
    <source>
        <dbReference type="SAM" id="Phobius"/>
    </source>
</evidence>
<sequence length="587" mass="67391">MDVDIYRETYTTNKTSIALIHCIFCDISSVDKGAGVTASYLGLKDLTIKTSQFIKCCGYGTSQAGVIFSVSENFQFSMNSLIMCTSSQFDFIYAFSMSPSVVDFGNIYTTTNNDKNKFYFSIRDLRMSYYNITQKNPEDIYNMIHVTSAHSKENIIKNNIYQNINSTYFGSASDKISNCYFADSNLPYLICYYFTQCYFERCNIGLIASTKESECLNNYIDNETTYISAEFTITSILSKPNIELSKDIIPQSVKLLSKNITLPLYAGEFATDITIEDCRFIKLNLQNHATITVVRIPFYITQSSFHECICSSTSSCLNISNTDPNEAIVIEKICSTSNVGLHSSFMTVDTDSIMHFNQSCIFNCPKERYLQGYSIFRINQQSLYYKSLTNSVNISKSKTTYPIFVIDSKSDSTFSYCNFEDIKTYFSVVYINNDNNLFVEISNCNFIKVVVEEQKSMMNYIDFNYKIYFAPSDIMIQSGYNLSKCVFINSTKPSEDQIQYVHDCVMTDDFSTNVYQITEFYCTMLPIEKDKKKLTEFQYILIIALSSSFLAIVVLVVSVTLFWYYRRRQKRVEDKLELQSSIIQDFG</sequence>
<dbReference type="VEuPathDB" id="TrichDB:TVAG_392500"/>
<reference evidence="2" key="2">
    <citation type="journal article" date="2007" name="Science">
        <title>Draft genome sequence of the sexually transmitted pathogen Trichomonas vaginalis.</title>
        <authorList>
            <person name="Carlton J.M."/>
            <person name="Hirt R.P."/>
            <person name="Silva J.C."/>
            <person name="Delcher A.L."/>
            <person name="Schatz M."/>
            <person name="Zhao Q."/>
            <person name="Wortman J.R."/>
            <person name="Bidwell S.L."/>
            <person name="Alsmark U.C.M."/>
            <person name="Besteiro S."/>
            <person name="Sicheritz-Ponten T."/>
            <person name="Noel C.J."/>
            <person name="Dacks J.B."/>
            <person name="Foster P.G."/>
            <person name="Simillion C."/>
            <person name="Van de Peer Y."/>
            <person name="Miranda-Saavedra D."/>
            <person name="Barton G.J."/>
            <person name="Westrop G.D."/>
            <person name="Mueller S."/>
            <person name="Dessi D."/>
            <person name="Fiori P.L."/>
            <person name="Ren Q."/>
            <person name="Paulsen I."/>
            <person name="Zhang H."/>
            <person name="Bastida-Corcuera F.D."/>
            <person name="Simoes-Barbosa A."/>
            <person name="Brown M.T."/>
            <person name="Hayes R.D."/>
            <person name="Mukherjee M."/>
            <person name="Okumura C.Y."/>
            <person name="Schneider R."/>
            <person name="Smith A.J."/>
            <person name="Vanacova S."/>
            <person name="Villalvazo M."/>
            <person name="Haas B.J."/>
            <person name="Pertea M."/>
            <person name="Feldblyum T.V."/>
            <person name="Utterback T.R."/>
            <person name="Shu C.L."/>
            <person name="Osoegawa K."/>
            <person name="de Jong P.J."/>
            <person name="Hrdy I."/>
            <person name="Horvathova L."/>
            <person name="Zubacova Z."/>
            <person name="Dolezal P."/>
            <person name="Malik S.B."/>
            <person name="Logsdon J.M. Jr."/>
            <person name="Henze K."/>
            <person name="Gupta A."/>
            <person name="Wang C.C."/>
            <person name="Dunne R.L."/>
            <person name="Upcroft J.A."/>
            <person name="Upcroft P."/>
            <person name="White O."/>
            <person name="Salzberg S.L."/>
            <person name="Tang P."/>
            <person name="Chiu C.-H."/>
            <person name="Lee Y.-S."/>
            <person name="Embley T.M."/>
            <person name="Coombs G.H."/>
            <person name="Mottram J.C."/>
            <person name="Tachezy J."/>
            <person name="Fraser-Liggett C.M."/>
            <person name="Johnson P.J."/>
        </authorList>
    </citation>
    <scope>NUCLEOTIDE SEQUENCE [LARGE SCALE GENOMIC DNA]</scope>
    <source>
        <strain evidence="2">G3</strain>
    </source>
</reference>
<keyword evidence="1" id="KW-1133">Transmembrane helix</keyword>
<evidence type="ECO:0000313" key="2">
    <source>
        <dbReference type="EMBL" id="EAY15133.1"/>
    </source>
</evidence>
<protein>
    <submittedName>
        <fullName evidence="2">Uncharacterized protein</fullName>
    </submittedName>
</protein>
<evidence type="ECO:0000313" key="3">
    <source>
        <dbReference type="Proteomes" id="UP000001542"/>
    </source>
</evidence>
<dbReference type="EMBL" id="DS113260">
    <property type="protein sequence ID" value="EAY15133.1"/>
    <property type="molecule type" value="Genomic_DNA"/>
</dbReference>
<name>A2DWV1_TRIV3</name>
<proteinExistence type="predicted"/>